<organism evidence="5 6">
    <name type="scientific">Mycoplasmopsis mustelae</name>
    <dbReference type="NCBI Taxonomy" id="171289"/>
    <lineage>
        <taxon>Bacteria</taxon>
        <taxon>Bacillati</taxon>
        <taxon>Mycoplasmatota</taxon>
        <taxon>Mycoplasmoidales</taxon>
        <taxon>Metamycoplasmataceae</taxon>
        <taxon>Mycoplasmopsis</taxon>
    </lineage>
</organism>
<evidence type="ECO:0000256" key="2">
    <source>
        <dbReference type="ARBA" id="ARBA00022683"/>
    </source>
</evidence>
<dbReference type="Proteomes" id="UP000295757">
    <property type="component" value="Unassembled WGS sequence"/>
</dbReference>
<comment type="caution">
    <text evidence="3">Lacks conserved residue(s) required for the propagation of feature annotation.</text>
</comment>
<name>A0A4R7UBY2_9BACT</name>
<dbReference type="AlphaFoldDB" id="A0A4R7UBY2"/>
<evidence type="ECO:0000259" key="4">
    <source>
        <dbReference type="PROSITE" id="PS51098"/>
    </source>
</evidence>
<sequence>MIILTILTFGLIWLKWKKISNQHQKDTLFQIHNIPFKIETLINALPKDNIESFESKHYRINIFIRDARKVNVEVIKKLKGVSGIFLKSNSISITFGEYTSAVAAELAKLK</sequence>
<dbReference type="GO" id="GO:0009401">
    <property type="term" value="P:phosphoenolpyruvate-dependent sugar phosphotransferase system"/>
    <property type="evidence" value="ECO:0007669"/>
    <property type="project" value="UniProtKB-KW"/>
</dbReference>
<feature type="domain" description="PTS EIIB type-1" evidence="4">
    <location>
        <begin position="34"/>
        <end position="110"/>
    </location>
</feature>
<keyword evidence="2" id="KW-0598">Phosphotransferase system</keyword>
<evidence type="ECO:0000313" key="6">
    <source>
        <dbReference type="Proteomes" id="UP000295757"/>
    </source>
</evidence>
<evidence type="ECO:0000313" key="5">
    <source>
        <dbReference type="EMBL" id="TDV23050.1"/>
    </source>
</evidence>
<dbReference type="Gene3D" id="3.30.1360.60">
    <property type="entry name" value="Glucose permease domain IIB"/>
    <property type="match status" value="1"/>
</dbReference>
<comment type="caution">
    <text evidence="5">The sequence shown here is derived from an EMBL/GenBank/DDBJ whole genome shotgun (WGS) entry which is preliminary data.</text>
</comment>
<dbReference type="SUPFAM" id="SSF55604">
    <property type="entry name" value="Glucose permease domain IIB"/>
    <property type="match status" value="1"/>
</dbReference>
<keyword evidence="1" id="KW-0808">Transferase</keyword>
<proteinExistence type="predicted"/>
<dbReference type="InterPro" id="IPR036878">
    <property type="entry name" value="Glu_permease_IIB"/>
</dbReference>
<dbReference type="InterPro" id="IPR001996">
    <property type="entry name" value="PTS_IIB_1"/>
</dbReference>
<dbReference type="GO" id="GO:0008982">
    <property type="term" value="F:protein-N(PI)-phosphohistidine-sugar phosphotransferase activity"/>
    <property type="evidence" value="ECO:0007669"/>
    <property type="project" value="InterPro"/>
</dbReference>
<reference evidence="5 6" key="1">
    <citation type="submission" date="2019-03" db="EMBL/GenBank/DDBJ databases">
        <title>Genomic Encyclopedia of Archaeal and Bacterial Type Strains, Phase II (KMG-II): from individual species to whole genera.</title>
        <authorList>
            <person name="Goeker M."/>
        </authorList>
    </citation>
    <scope>NUCLEOTIDE SEQUENCE [LARGE SCALE GENOMIC DNA]</scope>
    <source>
        <strain evidence="5 6">ATCC 35214</strain>
    </source>
</reference>
<dbReference type="EMBL" id="SOCN01000004">
    <property type="protein sequence ID" value="TDV23050.1"/>
    <property type="molecule type" value="Genomic_DNA"/>
</dbReference>
<protein>
    <submittedName>
        <fullName evidence="5">PTS system IIB component (Glc family)</fullName>
    </submittedName>
</protein>
<dbReference type="RefSeq" id="WP_234851427.1">
    <property type="nucleotide sequence ID" value="NZ_SOCN01000004.1"/>
</dbReference>
<dbReference type="PROSITE" id="PS51098">
    <property type="entry name" value="PTS_EIIB_TYPE_1"/>
    <property type="match status" value="1"/>
</dbReference>
<keyword evidence="6" id="KW-1185">Reference proteome</keyword>
<evidence type="ECO:0000256" key="3">
    <source>
        <dbReference type="PROSITE-ProRule" id="PRU00421"/>
    </source>
</evidence>
<accession>A0A4R7UBY2</accession>
<evidence type="ECO:0000256" key="1">
    <source>
        <dbReference type="ARBA" id="ARBA00022679"/>
    </source>
</evidence>
<gene>
    <name evidence="5" type="ORF">BCF59_0673</name>
</gene>